<dbReference type="STRING" id="747365.Thena_0320"/>
<reference evidence="1 2" key="1">
    <citation type="submission" date="2011-04" db="EMBL/GenBank/DDBJ databases">
        <title>The complete genome of Thermodesulfobium narugense DSM 14796.</title>
        <authorList>
            <consortium name="US DOE Joint Genome Institute (JGI-PGF)"/>
            <person name="Lucas S."/>
            <person name="Han J."/>
            <person name="Lapidus A."/>
            <person name="Bruce D."/>
            <person name="Goodwin L."/>
            <person name="Pitluck S."/>
            <person name="Peters L."/>
            <person name="Kyrpides N."/>
            <person name="Mavromatis K."/>
            <person name="Pagani I."/>
            <person name="Ivanova N."/>
            <person name="Ovchinnikova G."/>
            <person name="Zhang X."/>
            <person name="Saunders L."/>
            <person name="Detter J.C."/>
            <person name="Tapia R."/>
            <person name="Han C."/>
            <person name="Land M."/>
            <person name="Hauser L."/>
            <person name="Markowitz V."/>
            <person name="Cheng J.-F."/>
            <person name="Hugenholtz P."/>
            <person name="Woyke T."/>
            <person name="Wu D."/>
            <person name="Spring S."/>
            <person name="Schroeder M."/>
            <person name="Brambilla E."/>
            <person name="Klenk H.-P."/>
            <person name="Eisen J.A."/>
        </authorList>
    </citation>
    <scope>NUCLEOTIDE SEQUENCE [LARGE SCALE GENOMIC DNA]</scope>
    <source>
        <strain evidence="1 2">DSM 14796</strain>
    </source>
</reference>
<protein>
    <submittedName>
        <fullName evidence="1">Uncharacterized protein</fullName>
    </submittedName>
</protein>
<proteinExistence type="predicted"/>
<dbReference type="OrthoDB" id="9779322at2"/>
<evidence type="ECO:0000313" key="2">
    <source>
        <dbReference type="Proteomes" id="UP000011765"/>
    </source>
</evidence>
<dbReference type="RefSeq" id="WP_013755695.1">
    <property type="nucleotide sequence ID" value="NC_015499.1"/>
</dbReference>
<evidence type="ECO:0000313" key="1">
    <source>
        <dbReference type="EMBL" id="AEE13966.1"/>
    </source>
</evidence>
<sequence length="274" mass="30974">MISQIEMALKMKFNPVAIIWSDKLPEDAMRFKEGRWGCVMWLFANVAKGRTAAFDRNTYGCWGGGVGLGFGNTYQYFPGGQSCFEHFLSSGNKDYELGQNVAQSLQNLARKDFLEDFLEGERYVKTPEKVRKFLEQMPMMDVPTKYVVFKPLKDVDPTLEKPKVIVFPVNSHELAALVVLANYGRDSFDNVIFPWGAGCQTIGIFAYKEISSSLQKAVVGLSDISARKNVRNHLGDDIFTFAVPFDMFQEMESNVKESFLTRPTWISLKTPPSP</sequence>
<gene>
    <name evidence="1" type="ORF">Thena_0320</name>
</gene>
<dbReference type="Pfam" id="PF02596">
    <property type="entry name" value="DUF169"/>
    <property type="match status" value="1"/>
</dbReference>
<dbReference type="KEGG" id="tnr:Thena_0320"/>
<dbReference type="eggNOG" id="COG2043">
    <property type="taxonomic scope" value="Bacteria"/>
</dbReference>
<keyword evidence="2" id="KW-1185">Reference proteome</keyword>
<dbReference type="InterPro" id="IPR003748">
    <property type="entry name" value="DUF169"/>
</dbReference>
<organism evidence="1 2">
    <name type="scientific">Thermodesulfobium narugense DSM 14796</name>
    <dbReference type="NCBI Taxonomy" id="747365"/>
    <lineage>
        <taxon>Bacteria</taxon>
        <taxon>Pseudomonadati</taxon>
        <taxon>Thermodesulfobiota</taxon>
        <taxon>Thermodesulfobiia</taxon>
        <taxon>Thermodesulfobiales</taxon>
        <taxon>Thermodesulfobiaceae</taxon>
        <taxon>Thermodesulfobium</taxon>
    </lineage>
</organism>
<dbReference type="AlphaFoldDB" id="M1E527"/>
<dbReference type="Proteomes" id="UP000011765">
    <property type="component" value="Chromosome"/>
</dbReference>
<name>M1E527_9BACT</name>
<dbReference type="EMBL" id="CP002690">
    <property type="protein sequence ID" value="AEE13966.1"/>
    <property type="molecule type" value="Genomic_DNA"/>
</dbReference>
<dbReference type="HOGENOM" id="CLU_086296_0_0_9"/>
<accession>M1E527</accession>